<feature type="compositionally biased region" description="Low complexity" evidence="1">
    <location>
        <begin position="32"/>
        <end position="48"/>
    </location>
</feature>
<accession>A0A8J4D3S1</accession>
<feature type="region of interest" description="Disordered" evidence="1">
    <location>
        <begin position="501"/>
        <end position="534"/>
    </location>
</feature>
<organism evidence="2 3">
    <name type="scientific">Volvox reticuliferus</name>
    <dbReference type="NCBI Taxonomy" id="1737510"/>
    <lineage>
        <taxon>Eukaryota</taxon>
        <taxon>Viridiplantae</taxon>
        <taxon>Chlorophyta</taxon>
        <taxon>core chlorophytes</taxon>
        <taxon>Chlorophyceae</taxon>
        <taxon>CS clade</taxon>
        <taxon>Chlamydomonadales</taxon>
        <taxon>Volvocaceae</taxon>
        <taxon>Volvox</taxon>
    </lineage>
</organism>
<feature type="region of interest" description="Disordered" evidence="1">
    <location>
        <begin position="547"/>
        <end position="602"/>
    </location>
</feature>
<feature type="region of interest" description="Disordered" evidence="1">
    <location>
        <begin position="27"/>
        <end position="48"/>
    </location>
</feature>
<name>A0A8J4D3S1_9CHLO</name>
<feature type="region of interest" description="Disordered" evidence="1">
    <location>
        <begin position="672"/>
        <end position="698"/>
    </location>
</feature>
<comment type="caution">
    <text evidence="2">The sequence shown here is derived from an EMBL/GenBank/DDBJ whole genome shotgun (WGS) entry which is preliminary data.</text>
</comment>
<feature type="compositionally biased region" description="Basic residues" evidence="1">
    <location>
        <begin position="587"/>
        <end position="596"/>
    </location>
</feature>
<protein>
    <submittedName>
        <fullName evidence="2">Uncharacterized protein</fullName>
    </submittedName>
</protein>
<sequence length="698" mass="77664">MQGCAAETKSRFAMATMAARPHTIAGATAGHTEPTSAPSTSSPTPVGTTHPYCELAPVAECADGCERHGYRLQLHDLQVRYMRIRRRQVQLLRKRDVCFAGGITPETLSALLPGEELKKLEELEKKKADIKRMLEARHLKVPTVKELEAYIRWRDEKGKQQRHKVQQYAAVTALGSNGGVVVNRRPQPEVKWAGTVEVCVKGAAPAQLTSAEIHAIGIEAAPVPDGALMRTGGIVGTSGRPHMSMAVLQGEKIPFCMEPSETVRTVAVHTFNNYVLRYPYVIPEIGILSFRDPKDLNKMVQLTALLGLFKESDDDNYIICAQSTVSFHKGPLSDQKMTTFIMTHKCAWARTKAIEELRYTPQGQMFARNEAFLVFIQLEPASLPPQAPPPHQLPPAPLANALPYYCQPMMTSVPEAMTTPHHPLPLTDASQYHQYLHMNMSASATAIAASAPTAAKWASAAAAGHQSPACMDLVPWGTWVNNPPAQPSLTAAAEEVALLPDGFPPLLPIESPQPPLPEDDDDRPPLPRPEPPELFAAGITRHHQDLPLQQPQQQTSHGRERKQHRQRQQSLPLSQPRQHEASERGPRRGLRQHHEKVHMDGSNLQRLRDHFITWIEEAEDRMMYCCDAPRQLIDELKRLPSGGIKVSEFARAYMSDEVLVERDGRGEKHCVRRNKKEDQPLLDGDSDFSDDGGFDYHY</sequence>
<evidence type="ECO:0000256" key="1">
    <source>
        <dbReference type="SAM" id="MobiDB-lite"/>
    </source>
</evidence>
<feature type="compositionally biased region" description="Acidic residues" evidence="1">
    <location>
        <begin position="684"/>
        <end position="698"/>
    </location>
</feature>
<reference evidence="2" key="1">
    <citation type="journal article" date="2021" name="Proc. Natl. Acad. Sci. U.S.A.">
        <title>Three genomes in the algal genus Volvox reveal the fate of a haploid sex-determining region after a transition to homothallism.</title>
        <authorList>
            <person name="Yamamoto K."/>
            <person name="Hamaji T."/>
            <person name="Kawai-Toyooka H."/>
            <person name="Matsuzaki R."/>
            <person name="Takahashi F."/>
            <person name="Nishimura Y."/>
            <person name="Kawachi M."/>
            <person name="Noguchi H."/>
            <person name="Minakuchi Y."/>
            <person name="Umen J.G."/>
            <person name="Toyoda A."/>
            <person name="Nozaki H."/>
        </authorList>
    </citation>
    <scope>NUCLEOTIDE SEQUENCE</scope>
    <source>
        <strain evidence="2">NIES-3785</strain>
    </source>
</reference>
<evidence type="ECO:0000313" key="2">
    <source>
        <dbReference type="EMBL" id="GIL94777.1"/>
    </source>
</evidence>
<feature type="compositionally biased region" description="Basic and acidic residues" evidence="1">
    <location>
        <begin position="577"/>
        <end position="586"/>
    </location>
</feature>
<dbReference type="Proteomes" id="UP000722791">
    <property type="component" value="Unassembled WGS sequence"/>
</dbReference>
<dbReference type="EMBL" id="BNCQ01000002">
    <property type="protein sequence ID" value="GIL94777.1"/>
    <property type="molecule type" value="Genomic_DNA"/>
</dbReference>
<proteinExistence type="predicted"/>
<dbReference type="AlphaFoldDB" id="A0A8J4D3S1"/>
<evidence type="ECO:0000313" key="3">
    <source>
        <dbReference type="Proteomes" id="UP000722791"/>
    </source>
</evidence>
<gene>
    <name evidence="2" type="ORF">Vretimale_736</name>
</gene>
<feature type="compositionally biased region" description="Pro residues" evidence="1">
    <location>
        <begin position="502"/>
        <end position="516"/>
    </location>
</feature>